<keyword evidence="3" id="KW-1185">Reference proteome</keyword>
<proteinExistence type="predicted"/>
<dbReference type="PANTHER" id="PTHR33271:SF7">
    <property type="entry name" value="PLASTID TRANSCRIPTIONALLY ACTIVE 18"/>
    <property type="match status" value="1"/>
</dbReference>
<feature type="domain" description="(S)-ureidoglycine aminohydrolase cupin" evidence="1">
    <location>
        <begin position="64"/>
        <end position="137"/>
    </location>
</feature>
<gene>
    <name evidence="2" type="ORF">AXG93_1062s1140</name>
</gene>
<evidence type="ECO:0000259" key="1">
    <source>
        <dbReference type="Pfam" id="PF05899"/>
    </source>
</evidence>
<dbReference type="InterPro" id="IPR008579">
    <property type="entry name" value="UGlyAH_Cupin_dom"/>
</dbReference>
<dbReference type="Proteomes" id="UP000077202">
    <property type="component" value="Unassembled WGS sequence"/>
</dbReference>
<dbReference type="InterPro" id="IPR011051">
    <property type="entry name" value="RmlC_Cupin_sf"/>
</dbReference>
<dbReference type="PANTHER" id="PTHR33271">
    <property type="entry name" value="OS04G0445200 PROTEIN"/>
    <property type="match status" value="1"/>
</dbReference>
<evidence type="ECO:0000313" key="3">
    <source>
        <dbReference type="Proteomes" id="UP000077202"/>
    </source>
</evidence>
<dbReference type="AlphaFoldDB" id="A0A176W6A2"/>
<accession>A0A176W6A2</accession>
<dbReference type="Gene3D" id="2.60.120.10">
    <property type="entry name" value="Jelly Rolls"/>
    <property type="match status" value="1"/>
</dbReference>
<sequence>MAAAAAAAAICTPRSALGSLDGRAVVAPGARRVGPVAVFARVLKPVEERFKIQHEKNVPAERLKELGVERWSKWECGPNVTYRHAWQVDEQIYISKGSVMVTPEDCDDSAYFYQGDVVRFPKWLVADLTFDEDYEQCYRFLAYGSVRSGEVAPTILMSGLLNRLLMLIYLHSFTATDRKVSVLLHTVFCFNFKSLLGV</sequence>
<organism evidence="2 3">
    <name type="scientific">Marchantia polymorpha subsp. ruderalis</name>
    <dbReference type="NCBI Taxonomy" id="1480154"/>
    <lineage>
        <taxon>Eukaryota</taxon>
        <taxon>Viridiplantae</taxon>
        <taxon>Streptophyta</taxon>
        <taxon>Embryophyta</taxon>
        <taxon>Marchantiophyta</taxon>
        <taxon>Marchantiopsida</taxon>
        <taxon>Marchantiidae</taxon>
        <taxon>Marchantiales</taxon>
        <taxon>Marchantiaceae</taxon>
        <taxon>Marchantia</taxon>
    </lineage>
</organism>
<dbReference type="SUPFAM" id="SSF51182">
    <property type="entry name" value="RmlC-like cupins"/>
    <property type="match status" value="1"/>
</dbReference>
<dbReference type="InterPro" id="IPR014710">
    <property type="entry name" value="RmlC-like_jellyroll"/>
</dbReference>
<reference evidence="2" key="1">
    <citation type="submission" date="2016-03" db="EMBL/GenBank/DDBJ databases">
        <title>Mechanisms controlling the formation of the plant cell surface in tip-growing cells are functionally conserved among land plants.</title>
        <authorList>
            <person name="Honkanen S."/>
            <person name="Jones V.A."/>
            <person name="Morieri G."/>
            <person name="Champion C."/>
            <person name="Hetherington A.J."/>
            <person name="Kelly S."/>
            <person name="Saint-Marcoux D."/>
            <person name="Proust H."/>
            <person name="Prescott H."/>
            <person name="Dolan L."/>
        </authorList>
    </citation>
    <scope>NUCLEOTIDE SEQUENCE [LARGE SCALE GENOMIC DNA]</scope>
    <source>
        <tissue evidence="2">Whole gametophyte</tissue>
    </source>
</reference>
<comment type="caution">
    <text evidence="2">The sequence shown here is derived from an EMBL/GenBank/DDBJ whole genome shotgun (WGS) entry which is preliminary data.</text>
</comment>
<dbReference type="Pfam" id="PF05899">
    <property type="entry name" value="Cupin_3"/>
    <property type="match status" value="1"/>
</dbReference>
<evidence type="ECO:0000313" key="2">
    <source>
        <dbReference type="EMBL" id="OAE27982.1"/>
    </source>
</evidence>
<name>A0A176W6A2_MARPO</name>
<dbReference type="EMBL" id="LVLJ01001793">
    <property type="protein sequence ID" value="OAE27982.1"/>
    <property type="molecule type" value="Genomic_DNA"/>
</dbReference>
<protein>
    <recommendedName>
        <fullName evidence="1">(S)-ureidoglycine aminohydrolase cupin domain-containing protein</fullName>
    </recommendedName>
</protein>